<dbReference type="InterPro" id="IPR006311">
    <property type="entry name" value="TAT_signal"/>
</dbReference>
<name>A0A382RIE8_9ZZZZ</name>
<sequence>MRHLKRNCNGLARRDFLQVGMGALGGLGLTDILRLRAEAKAAGNQTKDVRCIFVWLDGGPSHYETFDPKPDAPEGIKGEFGTVKTPVPGVRFSEHIPHLAKAFDKYTVVRSIAHKQNNHGAGNHYLMTGRPTPVPVGCGAFVTFHPSFGSVVAKERGIREGLPSYVSLPRMSRSGGPNFLGAPYAPFVIKDDPN</sequence>
<accession>A0A382RIE8</accession>
<organism evidence="1">
    <name type="scientific">marine metagenome</name>
    <dbReference type="NCBI Taxonomy" id="408172"/>
    <lineage>
        <taxon>unclassified sequences</taxon>
        <taxon>metagenomes</taxon>
        <taxon>ecological metagenomes</taxon>
    </lineage>
</organism>
<proteinExistence type="predicted"/>
<reference evidence="1" key="1">
    <citation type="submission" date="2018-05" db="EMBL/GenBank/DDBJ databases">
        <authorList>
            <person name="Lanie J.A."/>
            <person name="Ng W.-L."/>
            <person name="Kazmierczak K.M."/>
            <person name="Andrzejewski T.M."/>
            <person name="Davidsen T.M."/>
            <person name="Wayne K.J."/>
            <person name="Tettelin H."/>
            <person name="Glass J.I."/>
            <person name="Rusch D."/>
            <person name="Podicherti R."/>
            <person name="Tsui H.-C.T."/>
            <person name="Winkler M.E."/>
        </authorList>
    </citation>
    <scope>NUCLEOTIDE SEQUENCE</scope>
</reference>
<dbReference type="EMBL" id="UINC01121630">
    <property type="protein sequence ID" value="SVC96935.1"/>
    <property type="molecule type" value="Genomic_DNA"/>
</dbReference>
<gene>
    <name evidence="1" type="ORF">METZ01_LOCUS349789</name>
</gene>
<evidence type="ECO:0008006" key="2">
    <source>
        <dbReference type="Google" id="ProtNLM"/>
    </source>
</evidence>
<feature type="non-terminal residue" evidence="1">
    <location>
        <position position="1"/>
    </location>
</feature>
<dbReference type="PROSITE" id="PS51318">
    <property type="entry name" value="TAT"/>
    <property type="match status" value="1"/>
</dbReference>
<feature type="non-terminal residue" evidence="1">
    <location>
        <position position="194"/>
    </location>
</feature>
<protein>
    <recommendedName>
        <fullName evidence="2">DUF1501 domain-containing protein</fullName>
    </recommendedName>
</protein>
<dbReference type="AlphaFoldDB" id="A0A382RIE8"/>
<dbReference type="Pfam" id="PF07394">
    <property type="entry name" value="DUF1501"/>
    <property type="match status" value="1"/>
</dbReference>
<evidence type="ECO:0000313" key="1">
    <source>
        <dbReference type="EMBL" id="SVC96935.1"/>
    </source>
</evidence>
<dbReference type="InterPro" id="IPR010869">
    <property type="entry name" value="DUF1501"/>
</dbReference>